<accession>A0A0F7SEJ9</accession>
<keyword evidence="5" id="KW-0456">Lyase</keyword>
<evidence type="ECO:0000256" key="1">
    <source>
        <dbReference type="ARBA" id="ARBA00006217"/>
    </source>
</evidence>
<dbReference type="EC" id="4.2.1.1" evidence="5"/>
<feature type="region of interest" description="Disordered" evidence="6">
    <location>
        <begin position="186"/>
        <end position="215"/>
    </location>
</feature>
<comment type="similarity">
    <text evidence="1 5">Belongs to the beta-class carbonic anhydrase family.</text>
</comment>
<evidence type="ECO:0000256" key="6">
    <source>
        <dbReference type="SAM" id="MobiDB-lite"/>
    </source>
</evidence>
<feature type="binding site" evidence="4">
    <location>
        <position position="93"/>
    </location>
    <ligand>
        <name>Zn(2+)</name>
        <dbReference type="ChEBI" id="CHEBI:29105"/>
    </ligand>
</feature>
<proteinExistence type="inferred from homology"/>
<dbReference type="InterPro" id="IPR001765">
    <property type="entry name" value="Carbonic_anhydrase"/>
</dbReference>
<name>A0A0F7SEJ9_PHARH</name>
<reference evidence="7" key="1">
    <citation type="submission" date="2014-08" db="EMBL/GenBank/DDBJ databases">
        <authorList>
            <person name="Sharma Rahul"/>
            <person name="Thines Marco"/>
        </authorList>
    </citation>
    <scope>NUCLEOTIDE SEQUENCE</scope>
</reference>
<evidence type="ECO:0000313" key="7">
    <source>
        <dbReference type="EMBL" id="CDZ96245.1"/>
    </source>
</evidence>
<dbReference type="EMBL" id="LN483116">
    <property type="protein sequence ID" value="CDZ96245.1"/>
    <property type="molecule type" value="Genomic_DNA"/>
</dbReference>
<dbReference type="CDD" id="cd03379">
    <property type="entry name" value="beta_CA_cladeD"/>
    <property type="match status" value="1"/>
</dbReference>
<dbReference type="Pfam" id="PF00484">
    <property type="entry name" value="Pro_CA"/>
    <property type="match status" value="1"/>
</dbReference>
<evidence type="ECO:0000256" key="4">
    <source>
        <dbReference type="PIRSR" id="PIRSR601765-1"/>
    </source>
</evidence>
<dbReference type="GO" id="GO:0008270">
    <property type="term" value="F:zinc ion binding"/>
    <property type="evidence" value="ECO:0007669"/>
    <property type="project" value="UniProtKB-UniRule"/>
</dbReference>
<protein>
    <recommendedName>
        <fullName evidence="5">Carbonic anhydrase</fullName>
        <ecNumber evidence="5">4.2.1.1</ecNumber>
    </recommendedName>
    <alternativeName>
        <fullName evidence="5">Carbonate dehydratase</fullName>
    </alternativeName>
</protein>
<feature type="binding site" evidence="4">
    <location>
        <position position="96"/>
    </location>
    <ligand>
        <name>Zn(2+)</name>
        <dbReference type="ChEBI" id="CHEBI:29105"/>
    </ligand>
</feature>
<evidence type="ECO:0000256" key="3">
    <source>
        <dbReference type="ARBA" id="ARBA00022833"/>
    </source>
</evidence>
<feature type="binding site" evidence="4">
    <location>
        <position position="43"/>
    </location>
    <ligand>
        <name>Zn(2+)</name>
        <dbReference type="ChEBI" id="CHEBI:29105"/>
    </ligand>
</feature>
<feature type="compositionally biased region" description="Basic and acidic residues" evidence="6">
    <location>
        <begin position="186"/>
        <end position="202"/>
    </location>
</feature>
<comment type="cofactor">
    <cofactor evidence="4">
        <name>Zn(2+)</name>
        <dbReference type="ChEBI" id="CHEBI:29105"/>
    </cofactor>
    <text evidence="4">Binds 1 zinc ion per subunit.</text>
</comment>
<dbReference type="PANTHER" id="PTHR43175:SF3">
    <property type="entry name" value="CARBON DISULFIDE HYDROLASE"/>
    <property type="match status" value="1"/>
</dbReference>
<dbReference type="AlphaFoldDB" id="A0A0F7SEJ9"/>
<keyword evidence="3 4" id="KW-0862">Zinc</keyword>
<evidence type="ECO:0000256" key="2">
    <source>
        <dbReference type="ARBA" id="ARBA00022723"/>
    </source>
</evidence>
<dbReference type="InterPro" id="IPR036874">
    <property type="entry name" value="Carbonic_anhydrase_sf"/>
</dbReference>
<keyword evidence="2 4" id="KW-0479">Metal-binding</keyword>
<dbReference type="Gene3D" id="3.40.1050.10">
    <property type="entry name" value="Carbonic anhydrase"/>
    <property type="match status" value="1"/>
</dbReference>
<comment type="function">
    <text evidence="5">Reversible hydration of carbon dioxide.</text>
</comment>
<feature type="binding site" evidence="4">
    <location>
        <position position="41"/>
    </location>
    <ligand>
        <name>Zn(2+)</name>
        <dbReference type="ChEBI" id="CHEBI:29105"/>
    </ligand>
</feature>
<comment type="catalytic activity">
    <reaction evidence="5">
        <text>hydrogencarbonate + H(+) = CO2 + H2O</text>
        <dbReference type="Rhea" id="RHEA:10748"/>
        <dbReference type="ChEBI" id="CHEBI:15377"/>
        <dbReference type="ChEBI" id="CHEBI:15378"/>
        <dbReference type="ChEBI" id="CHEBI:16526"/>
        <dbReference type="ChEBI" id="CHEBI:17544"/>
        <dbReference type="EC" id="4.2.1.1"/>
    </reaction>
</comment>
<evidence type="ECO:0000256" key="5">
    <source>
        <dbReference type="RuleBase" id="RU003956"/>
    </source>
</evidence>
<organism evidence="7">
    <name type="scientific">Phaffia rhodozyma</name>
    <name type="common">Yeast</name>
    <name type="synonym">Xanthophyllomyces dendrorhous</name>
    <dbReference type="NCBI Taxonomy" id="264483"/>
    <lineage>
        <taxon>Eukaryota</taxon>
        <taxon>Fungi</taxon>
        <taxon>Dikarya</taxon>
        <taxon>Basidiomycota</taxon>
        <taxon>Agaricomycotina</taxon>
        <taxon>Tremellomycetes</taxon>
        <taxon>Cystofilobasidiales</taxon>
        <taxon>Mrakiaceae</taxon>
        <taxon>Phaffia</taxon>
    </lineage>
</organism>
<dbReference type="GO" id="GO:0004089">
    <property type="term" value="F:carbonate dehydratase activity"/>
    <property type="evidence" value="ECO:0007669"/>
    <property type="project" value="UniProtKB-UniRule"/>
</dbReference>
<dbReference type="SUPFAM" id="SSF53056">
    <property type="entry name" value="beta-carbonic anhydrase, cab"/>
    <property type="match status" value="1"/>
</dbReference>
<dbReference type="PANTHER" id="PTHR43175">
    <property type="entry name" value="CARBONIC ANHYDRASE"/>
    <property type="match status" value="1"/>
</dbReference>
<dbReference type="SMART" id="SM00947">
    <property type="entry name" value="Pro_CA"/>
    <property type="match status" value="1"/>
</dbReference>
<sequence length="215" mass="23723">MSPIPRIATLLSQRNAQHVARFDKAKAKPLGLALKTAIVTCMDSRINVFDMLGVDEGDVHIIRTAGGRIQDAIRSLVISQTQIGLNEVMLIQHTDCAALTFTERSLRAKLLSKSTSGHLPSTAPFQISSTSFLPFPEAPEGHAHTHEHEARLQESVKWDVDWLRTNPMFDSRTEVTGWIYEVETGQLREVDTTGSQSKKDISSEPTLPETPPASP</sequence>